<accession>A0ABP9UWW0</accession>
<reference evidence="1 2" key="1">
    <citation type="submission" date="2024-02" db="EMBL/GenBank/DDBJ databases">
        <title>Rubritalea halochordaticola NBRC 107102.</title>
        <authorList>
            <person name="Ichikawa N."/>
            <person name="Katano-Makiyama Y."/>
            <person name="Hidaka K."/>
        </authorList>
    </citation>
    <scope>NUCLEOTIDE SEQUENCE [LARGE SCALE GENOMIC DNA]</scope>
    <source>
        <strain evidence="1 2">NBRC 107102</strain>
    </source>
</reference>
<comment type="caution">
    <text evidence="1">The sequence shown here is derived from an EMBL/GenBank/DDBJ whole genome shotgun (WGS) entry which is preliminary data.</text>
</comment>
<dbReference type="EMBL" id="BAABRL010000001">
    <property type="protein sequence ID" value="GAA5493849.1"/>
    <property type="molecule type" value="Genomic_DNA"/>
</dbReference>
<evidence type="ECO:0000313" key="2">
    <source>
        <dbReference type="Proteomes" id="UP001424741"/>
    </source>
</evidence>
<dbReference type="Proteomes" id="UP001424741">
    <property type="component" value="Unassembled WGS sequence"/>
</dbReference>
<organism evidence="1 2">
    <name type="scientific">Rubritalea halochordaticola</name>
    <dbReference type="NCBI Taxonomy" id="714537"/>
    <lineage>
        <taxon>Bacteria</taxon>
        <taxon>Pseudomonadati</taxon>
        <taxon>Verrucomicrobiota</taxon>
        <taxon>Verrucomicrobiia</taxon>
        <taxon>Verrucomicrobiales</taxon>
        <taxon>Rubritaleaceae</taxon>
        <taxon>Rubritalea</taxon>
    </lineage>
</organism>
<protein>
    <submittedName>
        <fullName evidence="1">Uncharacterized protein</fullName>
    </submittedName>
</protein>
<keyword evidence="2" id="KW-1185">Reference proteome</keyword>
<gene>
    <name evidence="1" type="ORF">Rhal01_00001</name>
</gene>
<sequence>MMNLESRIEKIYLYPLIIYGRKKEHVASSQKYHPFHQARFHPPRIRGIRAIRGKKSFIKQDSINPASEPSVYSVVEKISLKSP</sequence>
<evidence type="ECO:0000313" key="1">
    <source>
        <dbReference type="EMBL" id="GAA5493849.1"/>
    </source>
</evidence>
<name>A0ABP9UWW0_9BACT</name>
<proteinExistence type="predicted"/>